<evidence type="ECO:0000313" key="10">
    <source>
        <dbReference type="EMBL" id="ARM84461.1"/>
    </source>
</evidence>
<feature type="domain" description="Flagellar hook-associated protein FlgK helical" evidence="9">
    <location>
        <begin position="92"/>
        <end position="326"/>
    </location>
</feature>
<dbReference type="SUPFAM" id="SSF64518">
    <property type="entry name" value="Phase 1 flagellin"/>
    <property type="match status" value="2"/>
</dbReference>
<dbReference type="Pfam" id="PF22638">
    <property type="entry name" value="FlgK_D1"/>
    <property type="match status" value="1"/>
</dbReference>
<dbReference type="InterPro" id="IPR053927">
    <property type="entry name" value="FlgK_helical"/>
</dbReference>
<accession>A0A1W6KAQ1</accession>
<sequence length="682" mass="73224">MAGLINIGLTGILGHQAALNTTGNNITNANTPGYSRQEVQFETQSAQRTGAGSIGTGVSITNIRRLANEYLTQQVREDSSLFGEQEALNSELSRLDNLLGGETTGLSNALNNFFASLQNAAEDPASLPQRQLVLSEAQQVVNRFEALNQEFIQQRESVKTQMEQGVKDANTLLKSIAQLNLAISESPGLAQGREPNELLDKRDEKLRELSELVNISVVQAEGSQVNVSLRNGQALVVGDRAAQLGTRDNAEDPTRLEFTLTTGGRTLNVDSQINGGKLGGLQRFESEALQPAFAELGRVAIALSETLNHQHEIGMDLEGDLGGLFFSDVNSQAAQRGRVIANTSNGAPRDAQLAVEIIDSSQLPAGSWSLRFGGDGRDFELVDRATGEVVNQGRLPDPVQSEISMPGFNIRIEGGTFNAGDSFLIEPTRNAAANIGLELDREEDLAFASPVRAEGSDSNTGDATINQGKMLDVRDPFTNSLLSNFRQDGQLDPPLDIQFRDDGGQLVYDIVDANTNTVLQAGDAAAVPPVNVFQSGQSNKLFTEDPRSPDYFGFQFEISGNPRPGDSFSINYNSNGVSDNRNAEFLAALGTENTLNSGSQSFAEGYAGLVEAVGVKTRQSQLDKDAGSTLLEQSTNQRESVSGVNLDEEAGKLIQYQAAYNASAQVVSVAQDLFNTLLQSFR</sequence>
<dbReference type="InterPro" id="IPR001444">
    <property type="entry name" value="Flag_bb_rod_N"/>
</dbReference>
<dbReference type="PRINTS" id="PR01005">
    <property type="entry name" value="FLGHOOKAP1"/>
</dbReference>
<dbReference type="GO" id="GO:0005198">
    <property type="term" value="F:structural molecule activity"/>
    <property type="evidence" value="ECO:0007669"/>
    <property type="project" value="InterPro"/>
</dbReference>
<protein>
    <recommendedName>
        <fullName evidence="4">Flagellar hook-associated protein 1</fullName>
    </recommendedName>
</protein>
<organism evidence="10 11">
    <name type="scientific">Marinobacter salarius</name>
    <dbReference type="NCBI Taxonomy" id="1420917"/>
    <lineage>
        <taxon>Bacteria</taxon>
        <taxon>Pseudomonadati</taxon>
        <taxon>Pseudomonadota</taxon>
        <taxon>Gammaproteobacteria</taxon>
        <taxon>Pseudomonadales</taxon>
        <taxon>Marinobacteraceae</taxon>
        <taxon>Marinobacter</taxon>
    </lineage>
</organism>
<dbReference type="Proteomes" id="UP000193100">
    <property type="component" value="Chromosome"/>
</dbReference>
<keyword evidence="10" id="KW-0969">Cilium</keyword>
<keyword evidence="5" id="KW-0964">Secreted</keyword>
<keyword evidence="6" id="KW-0975">Bacterial flagellum</keyword>
<evidence type="ECO:0000259" key="8">
    <source>
        <dbReference type="Pfam" id="PF06429"/>
    </source>
</evidence>
<feature type="domain" description="Flagellar basal body rod protein N-terminal" evidence="7">
    <location>
        <begin position="15"/>
        <end position="34"/>
    </location>
</feature>
<keyword evidence="10" id="KW-0966">Cell projection</keyword>
<dbReference type="GO" id="GO:0009424">
    <property type="term" value="C:bacterial-type flagellum hook"/>
    <property type="evidence" value="ECO:0007669"/>
    <property type="project" value="InterPro"/>
</dbReference>
<comment type="subcellular location">
    <subcellularLocation>
        <location evidence="1">Bacterial flagellum</location>
    </subcellularLocation>
    <subcellularLocation>
        <location evidence="2">Secreted</location>
    </subcellularLocation>
</comment>
<dbReference type="GO" id="GO:0005576">
    <property type="term" value="C:extracellular region"/>
    <property type="evidence" value="ECO:0007669"/>
    <property type="project" value="UniProtKB-SubCell"/>
</dbReference>
<feature type="domain" description="Flagellar basal-body/hook protein C-terminal" evidence="8">
    <location>
        <begin position="641"/>
        <end position="679"/>
    </location>
</feature>
<reference evidence="10 11" key="1">
    <citation type="submission" date="2017-04" db="EMBL/GenBank/DDBJ databases">
        <title>Genome Sequence of Marinobacter salarius strain SMR5 Isolated from a culture of the Diatom Skeletonema marinoi.</title>
        <authorList>
            <person name="Topel M."/>
            <person name="Pinder M.I.M."/>
            <person name="Johansson O.N."/>
            <person name="Kourtchenko O."/>
            <person name="Godhe A."/>
            <person name="Clarke A.K."/>
        </authorList>
    </citation>
    <scope>NUCLEOTIDE SEQUENCE [LARGE SCALE GENOMIC DNA]</scope>
    <source>
        <strain evidence="10 11">SMR5</strain>
    </source>
</reference>
<dbReference type="RefSeq" id="WP_085680865.1">
    <property type="nucleotide sequence ID" value="NZ_CP020931.1"/>
</dbReference>
<evidence type="ECO:0000256" key="5">
    <source>
        <dbReference type="ARBA" id="ARBA00022525"/>
    </source>
</evidence>
<dbReference type="Pfam" id="PF06429">
    <property type="entry name" value="Flg_bbr_C"/>
    <property type="match status" value="1"/>
</dbReference>
<dbReference type="GO" id="GO:0044780">
    <property type="term" value="P:bacterial-type flagellum assembly"/>
    <property type="evidence" value="ECO:0007669"/>
    <property type="project" value="InterPro"/>
</dbReference>
<dbReference type="EMBL" id="CP020931">
    <property type="protein sequence ID" value="ARM84461.1"/>
    <property type="molecule type" value="Genomic_DNA"/>
</dbReference>
<evidence type="ECO:0000259" key="7">
    <source>
        <dbReference type="Pfam" id="PF00460"/>
    </source>
</evidence>
<dbReference type="GeneID" id="77256336"/>
<name>A0A1W6KAQ1_9GAMM</name>
<evidence type="ECO:0000313" key="11">
    <source>
        <dbReference type="Proteomes" id="UP000193100"/>
    </source>
</evidence>
<comment type="similarity">
    <text evidence="3">Belongs to the flagella basal body rod proteins family.</text>
</comment>
<dbReference type="InterPro" id="IPR010930">
    <property type="entry name" value="Flg_bb/hook_C_dom"/>
</dbReference>
<dbReference type="Pfam" id="PF00460">
    <property type="entry name" value="Flg_bb_rod"/>
    <property type="match status" value="1"/>
</dbReference>
<evidence type="ECO:0000259" key="9">
    <source>
        <dbReference type="Pfam" id="PF22638"/>
    </source>
</evidence>
<evidence type="ECO:0000256" key="1">
    <source>
        <dbReference type="ARBA" id="ARBA00004365"/>
    </source>
</evidence>
<keyword evidence="10" id="KW-0282">Flagellum</keyword>
<evidence type="ECO:0000256" key="2">
    <source>
        <dbReference type="ARBA" id="ARBA00004613"/>
    </source>
</evidence>
<dbReference type="InterPro" id="IPR002371">
    <property type="entry name" value="FlgK"/>
</dbReference>
<evidence type="ECO:0000256" key="3">
    <source>
        <dbReference type="ARBA" id="ARBA00009677"/>
    </source>
</evidence>
<dbReference type="PANTHER" id="PTHR30033">
    <property type="entry name" value="FLAGELLAR HOOK-ASSOCIATED PROTEIN 1"/>
    <property type="match status" value="1"/>
</dbReference>
<evidence type="ECO:0000256" key="4">
    <source>
        <dbReference type="ARBA" id="ARBA00016244"/>
    </source>
</evidence>
<proteinExistence type="inferred from homology"/>
<dbReference type="PANTHER" id="PTHR30033:SF1">
    <property type="entry name" value="FLAGELLAR HOOK-ASSOCIATED PROTEIN 1"/>
    <property type="match status" value="1"/>
</dbReference>
<dbReference type="NCBIfam" id="TIGR02492">
    <property type="entry name" value="flgK_ends"/>
    <property type="match status" value="1"/>
</dbReference>
<evidence type="ECO:0000256" key="6">
    <source>
        <dbReference type="ARBA" id="ARBA00023143"/>
    </source>
</evidence>
<gene>
    <name evidence="10" type="primary">flgK</name>
    <name evidence="10" type="ORF">MARSALSMR5_02394</name>
</gene>
<dbReference type="AlphaFoldDB" id="A0A1W6KAQ1"/>